<organism evidence="3 4">
    <name type="scientific">Penicillium argentinense</name>
    <dbReference type="NCBI Taxonomy" id="1131581"/>
    <lineage>
        <taxon>Eukaryota</taxon>
        <taxon>Fungi</taxon>
        <taxon>Dikarya</taxon>
        <taxon>Ascomycota</taxon>
        <taxon>Pezizomycotina</taxon>
        <taxon>Eurotiomycetes</taxon>
        <taxon>Eurotiomycetidae</taxon>
        <taxon>Eurotiales</taxon>
        <taxon>Aspergillaceae</taxon>
        <taxon>Penicillium</taxon>
    </lineage>
</organism>
<protein>
    <recommendedName>
        <fullName evidence="2">Integrase zinc-binding domain-containing protein</fullName>
    </recommendedName>
</protein>
<proteinExistence type="predicted"/>
<dbReference type="Pfam" id="PF17921">
    <property type="entry name" value="Integrase_H2C2"/>
    <property type="match status" value="1"/>
</dbReference>
<dbReference type="AlphaFoldDB" id="A0A9W9K7C3"/>
<dbReference type="OrthoDB" id="2499658at2759"/>
<feature type="region of interest" description="Disordered" evidence="1">
    <location>
        <begin position="283"/>
        <end position="320"/>
    </location>
</feature>
<keyword evidence="4" id="KW-1185">Reference proteome</keyword>
<dbReference type="GeneID" id="81358939"/>
<dbReference type="Proteomes" id="UP001149074">
    <property type="component" value="Unassembled WGS sequence"/>
</dbReference>
<accession>A0A9W9K7C3</accession>
<reference evidence="3" key="1">
    <citation type="submission" date="2022-11" db="EMBL/GenBank/DDBJ databases">
        <authorList>
            <person name="Petersen C."/>
        </authorList>
    </citation>
    <scope>NUCLEOTIDE SEQUENCE</scope>
    <source>
        <strain evidence="3">IBT 30761</strain>
    </source>
</reference>
<comment type="caution">
    <text evidence="3">The sequence shown here is derived from an EMBL/GenBank/DDBJ whole genome shotgun (WGS) entry which is preliminary data.</text>
</comment>
<dbReference type="RefSeq" id="XP_056473326.1">
    <property type="nucleotide sequence ID" value="XM_056619960.1"/>
</dbReference>
<reference evidence="3" key="2">
    <citation type="journal article" date="2023" name="IMA Fungus">
        <title>Comparative genomic study of the Penicillium genus elucidates a diverse pangenome and 15 lateral gene transfer events.</title>
        <authorList>
            <person name="Petersen C."/>
            <person name="Sorensen T."/>
            <person name="Nielsen M.R."/>
            <person name="Sondergaard T.E."/>
            <person name="Sorensen J.L."/>
            <person name="Fitzpatrick D.A."/>
            <person name="Frisvad J.C."/>
            <person name="Nielsen K.L."/>
        </authorList>
    </citation>
    <scope>NUCLEOTIDE SEQUENCE</scope>
    <source>
        <strain evidence="3">IBT 30761</strain>
    </source>
</reference>
<dbReference type="Gene3D" id="1.10.340.70">
    <property type="match status" value="1"/>
</dbReference>
<name>A0A9W9K7C3_9EURO</name>
<evidence type="ECO:0000259" key="2">
    <source>
        <dbReference type="Pfam" id="PF17921"/>
    </source>
</evidence>
<feature type="domain" description="Integrase zinc-binding" evidence="2">
    <location>
        <begin position="235"/>
        <end position="283"/>
    </location>
</feature>
<gene>
    <name evidence="3" type="ORF">N7532_007467</name>
</gene>
<evidence type="ECO:0000313" key="3">
    <source>
        <dbReference type="EMBL" id="KAJ5095176.1"/>
    </source>
</evidence>
<evidence type="ECO:0000256" key="1">
    <source>
        <dbReference type="SAM" id="MobiDB-lite"/>
    </source>
</evidence>
<sequence>MSNFARRNDGNDSYLMNQQMTVPGTYSHQDGHEFNTAGSGSYHFPQHSFNPYGSQFGGPPYGQQSSMSQGMPHLQYADHTIPSMSTSDDMRLHHPSSQYITQSRYLQSSRYPSLREPYEVDIESQESCNEGSKLSEPVLPTPDGFPDVKEFDQLMQSYVDDLSIKKQDKALIHASRARNIRTVLNDPKDTAVESAQFRFWVKKMFKLQPVGVGTAECRKMICHEGKPVAIREKLFKILTKAHQQCQHGGRDKTSAQVRRIYSWVPKELISRFVKICPTCQVRRGGSRLTPPNSRRSSPRLEMVPRSPKLPSPPISRRESTFGGQVAMDRAQSDYFNQIHGHGGWMDGHQNMQGRPALGTGVRSYHGPMGNLSHSIAGTLDPFSADLSVPPSQLSYTTGYVPTHGTHTQRDF</sequence>
<evidence type="ECO:0000313" key="4">
    <source>
        <dbReference type="Proteomes" id="UP001149074"/>
    </source>
</evidence>
<dbReference type="InterPro" id="IPR041588">
    <property type="entry name" value="Integrase_H2C2"/>
</dbReference>
<feature type="region of interest" description="Disordered" evidence="1">
    <location>
        <begin position="23"/>
        <end position="69"/>
    </location>
</feature>
<dbReference type="EMBL" id="JAPQKI010000006">
    <property type="protein sequence ID" value="KAJ5095176.1"/>
    <property type="molecule type" value="Genomic_DNA"/>
</dbReference>